<evidence type="ECO:0000256" key="1">
    <source>
        <dbReference type="ARBA" id="ARBA00022729"/>
    </source>
</evidence>
<keyword evidence="4" id="KW-1185">Reference proteome</keyword>
<dbReference type="PANTHER" id="PTHR30006">
    <property type="entry name" value="THIAMINE-BINDING PERIPLASMIC PROTEIN-RELATED"/>
    <property type="match status" value="1"/>
</dbReference>
<dbReference type="Proteomes" id="UP001370348">
    <property type="component" value="Chromosome"/>
</dbReference>
<protein>
    <submittedName>
        <fullName evidence="3">ABC transporter substrate-binding protein</fullName>
    </submittedName>
</protein>
<evidence type="ECO:0000313" key="4">
    <source>
        <dbReference type="Proteomes" id="UP001370348"/>
    </source>
</evidence>
<evidence type="ECO:0000313" key="3">
    <source>
        <dbReference type="EMBL" id="WXB18953.1"/>
    </source>
</evidence>
<reference evidence="3 4" key="1">
    <citation type="submission" date="2021-12" db="EMBL/GenBank/DDBJ databases">
        <title>Discovery of the Pendulisporaceae a myxobacterial family with distinct sporulation behavior and unique specialized metabolism.</title>
        <authorList>
            <person name="Garcia R."/>
            <person name="Popoff A."/>
            <person name="Bader C.D."/>
            <person name="Loehr J."/>
            <person name="Walesch S."/>
            <person name="Walt C."/>
            <person name="Boldt J."/>
            <person name="Bunk B."/>
            <person name="Haeckl F.J.F.P.J."/>
            <person name="Gunesch A.P."/>
            <person name="Birkelbach J."/>
            <person name="Nuebel U."/>
            <person name="Pietschmann T."/>
            <person name="Bach T."/>
            <person name="Mueller R."/>
        </authorList>
    </citation>
    <scope>NUCLEOTIDE SEQUENCE [LARGE SCALE GENOMIC DNA]</scope>
    <source>
        <strain evidence="3 4">MSr11954</strain>
    </source>
</reference>
<sequence>MKLFLVLAVAGCTSASPSSEESSGALLAVPASEDTQEVSSASEDAQLQQLYEQAIAEGGELTIYAGGDKPTQQDDIRNAFTKRFPRIKVKDIVDFSKVHDARVDNQIAEHRVLADVVQFQTYDDFPRWKREGSLLKYKPVGWNKVFDPIKDKDGYFTGLWFYAFANVTATSLGRNAPVEAKDFLKPEFKDKLIFTYPNDDDAVLFYFKQLTDKYGSEFLHKLLAQNPKFIRGTQDAGDAVGNGKYVASFGVGGALIAQPGAISRFTIPKTSPWVAWAQTGAILKDAPHKAAAKLYLSWALAKTTQENDIHTWSARSDVAPPSGYKSIWDYPNLDPLGLPRFLSDRTALDRYKALITLYFGDVKGDNPNGDLGLYPGAF</sequence>
<dbReference type="RefSeq" id="WP_394828579.1">
    <property type="nucleotide sequence ID" value="NZ_CP089984.1"/>
</dbReference>
<proteinExistence type="predicted"/>
<organism evidence="3 4">
    <name type="scientific">Pendulispora albinea</name>
    <dbReference type="NCBI Taxonomy" id="2741071"/>
    <lineage>
        <taxon>Bacteria</taxon>
        <taxon>Pseudomonadati</taxon>
        <taxon>Myxococcota</taxon>
        <taxon>Myxococcia</taxon>
        <taxon>Myxococcales</taxon>
        <taxon>Sorangiineae</taxon>
        <taxon>Pendulisporaceae</taxon>
        <taxon>Pendulispora</taxon>
    </lineage>
</organism>
<keyword evidence="1" id="KW-0732">Signal</keyword>
<feature type="compositionally biased region" description="Low complexity" evidence="2">
    <location>
        <begin position="14"/>
        <end position="23"/>
    </location>
</feature>
<dbReference type="EMBL" id="CP089984">
    <property type="protein sequence ID" value="WXB18953.1"/>
    <property type="molecule type" value="Genomic_DNA"/>
</dbReference>
<accession>A0ABZ2M8V9</accession>
<dbReference type="SUPFAM" id="SSF53850">
    <property type="entry name" value="Periplasmic binding protein-like II"/>
    <property type="match status" value="1"/>
</dbReference>
<name>A0ABZ2M8V9_9BACT</name>
<dbReference type="Gene3D" id="3.40.190.10">
    <property type="entry name" value="Periplasmic binding protein-like II"/>
    <property type="match status" value="2"/>
</dbReference>
<dbReference type="PANTHER" id="PTHR30006:SF2">
    <property type="entry name" value="ABC TRANSPORTER SUBSTRATE-BINDING PROTEIN"/>
    <property type="match status" value="1"/>
</dbReference>
<evidence type="ECO:0000256" key="2">
    <source>
        <dbReference type="SAM" id="MobiDB-lite"/>
    </source>
</evidence>
<gene>
    <name evidence="3" type="ORF">LZC94_17160</name>
</gene>
<feature type="region of interest" description="Disordered" evidence="2">
    <location>
        <begin position="14"/>
        <end position="43"/>
    </location>
</feature>